<reference evidence="10 11" key="1">
    <citation type="submission" date="2019-06" db="EMBL/GenBank/DDBJ databases">
        <title>Genome Sequence of the Brown Rot Fungal Pathogen Monilinia laxa.</title>
        <authorList>
            <person name="De Miccolis Angelini R.M."/>
            <person name="Landi L."/>
            <person name="Abate D."/>
            <person name="Pollastro S."/>
            <person name="Romanazzi G."/>
            <person name="Faretra F."/>
        </authorList>
    </citation>
    <scope>NUCLEOTIDE SEQUENCE [LARGE SCALE GENOMIC DNA]</scope>
    <source>
        <strain evidence="10 11">Mlax316</strain>
    </source>
</reference>
<dbReference type="GO" id="GO:0000408">
    <property type="term" value="C:EKC/KEOPS complex"/>
    <property type="evidence" value="ECO:0007669"/>
    <property type="project" value="TreeGrafter"/>
</dbReference>
<comment type="function">
    <text evidence="7">Component of the EKC/KEOPS complex that is required for the formation of a threonylcarbamoyl group on adenosine at position 37 (t(6)A37) in tRNAs that read codons beginning with adenine. The complex is probably involved in the transfer of the threonylcarbamoyl moiety of threonylcarbamoyl-AMP (TC-AMP) to the N6 group of A37. CGI121 acts as an allosteric effector that regulates the t(6)A activity of the complex. The EKC/KEOPS complex also promotes both telomere uncapping and telomere elongation. The complex is required for efficient recruitment of transcriptional coactivators. CGI121 is not required for tRNA modification.</text>
</comment>
<evidence type="ECO:0000256" key="9">
    <source>
        <dbReference type="SAM" id="MobiDB-lite"/>
    </source>
</evidence>
<evidence type="ECO:0000256" key="7">
    <source>
        <dbReference type="ARBA" id="ARBA00025043"/>
    </source>
</evidence>
<evidence type="ECO:0000256" key="3">
    <source>
        <dbReference type="ARBA" id="ARBA00015316"/>
    </source>
</evidence>
<comment type="caution">
    <text evidence="10">The sequence shown here is derived from an EMBL/GenBank/DDBJ whole genome shotgun (WGS) entry which is preliminary data.</text>
</comment>
<comment type="subcellular location">
    <subcellularLocation>
        <location evidence="1">Nucleus</location>
    </subcellularLocation>
</comment>
<evidence type="ECO:0000256" key="8">
    <source>
        <dbReference type="RuleBase" id="RU004398"/>
    </source>
</evidence>
<dbReference type="GO" id="GO:0005634">
    <property type="term" value="C:nucleus"/>
    <property type="evidence" value="ECO:0007669"/>
    <property type="project" value="UniProtKB-SubCell"/>
</dbReference>
<dbReference type="Pfam" id="PF08617">
    <property type="entry name" value="CGI-121"/>
    <property type="match status" value="1"/>
</dbReference>
<protein>
    <recommendedName>
        <fullName evidence="4">EKC/KEOPS complex subunit CGI121</fullName>
    </recommendedName>
    <alternativeName>
        <fullName evidence="3">EKC/KEOPS complex subunit cgi121</fullName>
    </alternativeName>
</protein>
<gene>
    <name evidence="10" type="ORF">EYC80_003550</name>
</gene>
<dbReference type="PANTHER" id="PTHR15840:SF10">
    <property type="entry name" value="EKC_KEOPS COMPLEX SUBUNIT TPRKB"/>
    <property type="match status" value="1"/>
</dbReference>
<dbReference type="SUPFAM" id="SSF143870">
    <property type="entry name" value="PF0523-like"/>
    <property type="match status" value="1"/>
</dbReference>
<evidence type="ECO:0000256" key="4">
    <source>
        <dbReference type="ARBA" id="ARBA00016009"/>
    </source>
</evidence>
<dbReference type="EMBL" id="VIGI01000001">
    <property type="protein sequence ID" value="KAB8304130.1"/>
    <property type="molecule type" value="Genomic_DNA"/>
</dbReference>
<dbReference type="Proteomes" id="UP000326757">
    <property type="component" value="Unassembled WGS sequence"/>
</dbReference>
<dbReference type="GO" id="GO:0005829">
    <property type="term" value="C:cytosol"/>
    <property type="evidence" value="ECO:0007669"/>
    <property type="project" value="TreeGrafter"/>
</dbReference>
<evidence type="ECO:0000313" key="11">
    <source>
        <dbReference type="Proteomes" id="UP000326757"/>
    </source>
</evidence>
<sequence length="211" mass="22758">MALLQTLPLEHLPPSHTLHIALYHNLLNAPFLHQQLLSGNTDFEYAFIDASVILSRLHILAAAYRAVNDSLENRLKSRNVHSEIVFSLSMNNNIAESFRRFGITPSTTSLLILKVAPASSAPQIASHLSSVIEGQAVEFDDEVLRSTTDIARVRKLYKLNSGGGAGGGKKGVNANGKANGATASASEKEEDERKELEIMVLGAMALRGATN</sequence>
<feature type="region of interest" description="Disordered" evidence="9">
    <location>
        <begin position="163"/>
        <end position="194"/>
    </location>
</feature>
<organism evidence="10 11">
    <name type="scientific">Monilinia laxa</name>
    <name type="common">Brown rot fungus</name>
    <name type="synonym">Sclerotinia laxa</name>
    <dbReference type="NCBI Taxonomy" id="61186"/>
    <lineage>
        <taxon>Eukaryota</taxon>
        <taxon>Fungi</taxon>
        <taxon>Dikarya</taxon>
        <taxon>Ascomycota</taxon>
        <taxon>Pezizomycotina</taxon>
        <taxon>Leotiomycetes</taxon>
        <taxon>Helotiales</taxon>
        <taxon>Sclerotiniaceae</taxon>
        <taxon>Monilinia</taxon>
    </lineage>
</organism>
<accession>A0A5N6KK04</accession>
<feature type="compositionally biased region" description="Low complexity" evidence="9">
    <location>
        <begin position="171"/>
        <end position="185"/>
    </location>
</feature>
<name>A0A5N6KK04_MONLA</name>
<evidence type="ECO:0000313" key="10">
    <source>
        <dbReference type="EMBL" id="KAB8304130.1"/>
    </source>
</evidence>
<keyword evidence="11" id="KW-1185">Reference proteome</keyword>
<dbReference type="InterPro" id="IPR013926">
    <property type="entry name" value="CGI121/TPRKB"/>
</dbReference>
<evidence type="ECO:0000256" key="2">
    <source>
        <dbReference type="ARBA" id="ARBA00005546"/>
    </source>
</evidence>
<keyword evidence="5" id="KW-0819">tRNA processing</keyword>
<keyword evidence="6 8" id="KW-0539">Nucleus</keyword>
<dbReference type="AlphaFoldDB" id="A0A5N6KK04"/>
<evidence type="ECO:0000256" key="6">
    <source>
        <dbReference type="ARBA" id="ARBA00023242"/>
    </source>
</evidence>
<dbReference type="Gene3D" id="3.30.2380.10">
    <property type="entry name" value="CGI121/TPRKB"/>
    <property type="match status" value="1"/>
</dbReference>
<comment type="similarity">
    <text evidence="2 8">Belongs to the CGI121/TPRKB family.</text>
</comment>
<evidence type="ECO:0000256" key="1">
    <source>
        <dbReference type="ARBA" id="ARBA00004123"/>
    </source>
</evidence>
<evidence type="ECO:0000256" key="5">
    <source>
        <dbReference type="ARBA" id="ARBA00022694"/>
    </source>
</evidence>
<proteinExistence type="inferred from homology"/>
<dbReference type="GO" id="GO:0002949">
    <property type="term" value="P:tRNA threonylcarbamoyladenosine modification"/>
    <property type="evidence" value="ECO:0007669"/>
    <property type="project" value="TreeGrafter"/>
</dbReference>
<dbReference type="PANTHER" id="PTHR15840">
    <property type="entry name" value="CGI-121 FAMILY MEMBER"/>
    <property type="match status" value="1"/>
</dbReference>
<dbReference type="InterPro" id="IPR036504">
    <property type="entry name" value="CGI121/TPRKB_sf"/>
</dbReference>
<dbReference type="OrthoDB" id="329139at2759"/>